<dbReference type="PROSITE" id="PS50011">
    <property type="entry name" value="PROTEIN_KINASE_DOM"/>
    <property type="match status" value="1"/>
</dbReference>
<dbReference type="GO" id="GO:0005737">
    <property type="term" value="C:cytoplasm"/>
    <property type="evidence" value="ECO:0007669"/>
    <property type="project" value="TreeGrafter"/>
</dbReference>
<dbReference type="EC" id="2.7.11.1" evidence="1"/>
<accession>A0A4U1EZA7</accession>
<evidence type="ECO:0000256" key="4">
    <source>
        <dbReference type="ARBA" id="ARBA00022741"/>
    </source>
</evidence>
<dbReference type="Proteomes" id="UP000308365">
    <property type="component" value="Unassembled WGS sequence"/>
</dbReference>
<reference evidence="12" key="1">
    <citation type="journal article" date="2019" name="IScience">
        <title>Narwhal Genome Reveals Long-Term Low Genetic Diversity despite Current Large Abundance Size.</title>
        <authorList>
            <person name="Westbury M.V."/>
            <person name="Petersen B."/>
            <person name="Garde E."/>
            <person name="Heide-Jorgensen M.P."/>
            <person name="Lorenzen E.D."/>
        </authorList>
    </citation>
    <scope>NUCLEOTIDE SEQUENCE [LARGE SCALE GENOMIC DNA]</scope>
</reference>
<evidence type="ECO:0000256" key="8">
    <source>
        <dbReference type="ARBA" id="ARBA00048679"/>
    </source>
</evidence>
<comment type="catalytic activity">
    <reaction evidence="7">
        <text>L-threonyl-[protein] + ATP = O-phospho-L-threonyl-[protein] + ADP + H(+)</text>
        <dbReference type="Rhea" id="RHEA:46608"/>
        <dbReference type="Rhea" id="RHEA-COMP:11060"/>
        <dbReference type="Rhea" id="RHEA-COMP:11605"/>
        <dbReference type="ChEBI" id="CHEBI:15378"/>
        <dbReference type="ChEBI" id="CHEBI:30013"/>
        <dbReference type="ChEBI" id="CHEBI:30616"/>
        <dbReference type="ChEBI" id="CHEBI:61977"/>
        <dbReference type="ChEBI" id="CHEBI:456216"/>
        <dbReference type="EC" id="2.7.11.1"/>
    </reaction>
</comment>
<dbReference type="InterPro" id="IPR011009">
    <property type="entry name" value="Kinase-like_dom_sf"/>
</dbReference>
<dbReference type="GO" id="GO:0005524">
    <property type="term" value="F:ATP binding"/>
    <property type="evidence" value="ECO:0007669"/>
    <property type="project" value="UniProtKB-KW"/>
</dbReference>
<evidence type="ECO:0000256" key="7">
    <source>
        <dbReference type="ARBA" id="ARBA00047899"/>
    </source>
</evidence>
<feature type="domain" description="Protein kinase" evidence="10">
    <location>
        <begin position="1"/>
        <end position="118"/>
    </location>
</feature>
<organism evidence="11 12">
    <name type="scientific">Monodon monoceros</name>
    <name type="common">Narwhal</name>
    <name type="synonym">Ceratodon monodon</name>
    <dbReference type="NCBI Taxonomy" id="40151"/>
    <lineage>
        <taxon>Eukaryota</taxon>
        <taxon>Metazoa</taxon>
        <taxon>Chordata</taxon>
        <taxon>Craniata</taxon>
        <taxon>Vertebrata</taxon>
        <taxon>Euteleostomi</taxon>
        <taxon>Mammalia</taxon>
        <taxon>Eutheria</taxon>
        <taxon>Laurasiatheria</taxon>
        <taxon>Artiodactyla</taxon>
        <taxon>Whippomorpha</taxon>
        <taxon>Cetacea</taxon>
        <taxon>Odontoceti</taxon>
        <taxon>Monodontidae</taxon>
        <taxon>Monodon</taxon>
    </lineage>
</organism>
<dbReference type="SUPFAM" id="SSF56112">
    <property type="entry name" value="Protein kinase-like (PK-like)"/>
    <property type="match status" value="1"/>
</dbReference>
<feature type="compositionally biased region" description="Polar residues" evidence="9">
    <location>
        <begin position="229"/>
        <end position="252"/>
    </location>
</feature>
<evidence type="ECO:0000256" key="1">
    <source>
        <dbReference type="ARBA" id="ARBA00012513"/>
    </source>
</evidence>
<dbReference type="GO" id="GO:0000226">
    <property type="term" value="P:microtubule cytoskeleton organization"/>
    <property type="evidence" value="ECO:0007669"/>
    <property type="project" value="TreeGrafter"/>
</dbReference>
<keyword evidence="5" id="KW-0418">Kinase</keyword>
<dbReference type="InterPro" id="IPR000719">
    <property type="entry name" value="Prot_kinase_dom"/>
</dbReference>
<evidence type="ECO:0000256" key="6">
    <source>
        <dbReference type="ARBA" id="ARBA00022840"/>
    </source>
</evidence>
<keyword evidence="6" id="KW-0067">ATP-binding</keyword>
<comment type="catalytic activity">
    <reaction evidence="8">
        <text>L-seryl-[protein] + ATP = O-phospho-L-seryl-[protein] + ADP + H(+)</text>
        <dbReference type="Rhea" id="RHEA:17989"/>
        <dbReference type="Rhea" id="RHEA-COMP:9863"/>
        <dbReference type="Rhea" id="RHEA-COMP:11604"/>
        <dbReference type="ChEBI" id="CHEBI:15378"/>
        <dbReference type="ChEBI" id="CHEBI:29999"/>
        <dbReference type="ChEBI" id="CHEBI:30616"/>
        <dbReference type="ChEBI" id="CHEBI:83421"/>
        <dbReference type="ChEBI" id="CHEBI:456216"/>
        <dbReference type="EC" id="2.7.11.1"/>
    </reaction>
</comment>
<dbReference type="Pfam" id="PF00069">
    <property type="entry name" value="Pkinase"/>
    <property type="match status" value="1"/>
</dbReference>
<evidence type="ECO:0000313" key="11">
    <source>
        <dbReference type="EMBL" id="TKC42164.1"/>
    </source>
</evidence>
<keyword evidence="2" id="KW-0723">Serine/threonine-protein kinase</keyword>
<dbReference type="AlphaFoldDB" id="A0A4U1EZA7"/>
<evidence type="ECO:0000256" key="3">
    <source>
        <dbReference type="ARBA" id="ARBA00022679"/>
    </source>
</evidence>
<proteinExistence type="predicted"/>
<dbReference type="SMART" id="SM00220">
    <property type="entry name" value="S_TKc"/>
    <property type="match status" value="1"/>
</dbReference>
<dbReference type="GO" id="GO:0035556">
    <property type="term" value="P:intracellular signal transduction"/>
    <property type="evidence" value="ECO:0007669"/>
    <property type="project" value="TreeGrafter"/>
</dbReference>
<name>A0A4U1EZA7_MONMO</name>
<gene>
    <name evidence="11" type="ORF">EI555_017162</name>
</gene>
<keyword evidence="3" id="KW-0808">Transferase</keyword>
<dbReference type="PANTHER" id="PTHR24346:SF56">
    <property type="entry name" value="SERINE_THREONINE-PROTEIN KINASE MARK2"/>
    <property type="match status" value="1"/>
</dbReference>
<evidence type="ECO:0000256" key="9">
    <source>
        <dbReference type="SAM" id="MobiDB-lite"/>
    </source>
</evidence>
<feature type="compositionally biased region" description="Polar residues" evidence="9">
    <location>
        <begin position="265"/>
        <end position="288"/>
    </location>
</feature>
<sequence>MNIKLTDFGFSSKYDDAAKLDTICGTLPYAAPELLLRQSYSGPALDVWSLGVVLYTMVTACRPFVGNDFHELRTQILQGQYPIPPYLSLEIRDLLQKMIALNPSDRGTLPDLMRHPWVNMGPKEPLRPPCEEDSGVTMVRTLGMTRDQIQDPGTGSVSSMKPMVGSSIITARPFPARDLSGSEREPSSSPELSTLLTRWLYQGENVQLQEDQQAGQKTSEPAWPPPSLESMTATPSSAHQCGPGTSPSTSSRIGAPEGTSCPPGVSNTGRSSHAGQPESMSSSTPSGHSQKKQVAAGRIRNLILKHLCCKLPGERRHNKVSPPEPHG</sequence>
<protein>
    <recommendedName>
        <fullName evidence="1">non-specific serine/threonine protein kinase</fullName>
        <ecNumber evidence="1">2.7.11.1</ecNumber>
    </recommendedName>
</protein>
<dbReference type="Gene3D" id="1.10.510.10">
    <property type="entry name" value="Transferase(Phosphotransferase) domain 1"/>
    <property type="match status" value="1"/>
</dbReference>
<evidence type="ECO:0000256" key="2">
    <source>
        <dbReference type="ARBA" id="ARBA00022527"/>
    </source>
</evidence>
<evidence type="ECO:0000313" key="12">
    <source>
        <dbReference type="Proteomes" id="UP000308365"/>
    </source>
</evidence>
<evidence type="ECO:0000259" key="10">
    <source>
        <dbReference type="PROSITE" id="PS50011"/>
    </source>
</evidence>
<comment type="caution">
    <text evidence="11">The sequence shown here is derived from an EMBL/GenBank/DDBJ whole genome shotgun (WGS) entry which is preliminary data.</text>
</comment>
<dbReference type="EMBL" id="RWIC01000571">
    <property type="protein sequence ID" value="TKC42164.1"/>
    <property type="molecule type" value="Genomic_DNA"/>
</dbReference>
<dbReference type="GO" id="GO:0050321">
    <property type="term" value="F:tau-protein kinase activity"/>
    <property type="evidence" value="ECO:0007669"/>
    <property type="project" value="TreeGrafter"/>
</dbReference>
<evidence type="ECO:0000256" key="5">
    <source>
        <dbReference type="ARBA" id="ARBA00022777"/>
    </source>
</evidence>
<dbReference type="PANTHER" id="PTHR24346">
    <property type="entry name" value="MAP/MICROTUBULE AFFINITY-REGULATING KINASE"/>
    <property type="match status" value="1"/>
</dbReference>
<feature type="compositionally biased region" description="Polar residues" evidence="9">
    <location>
        <begin position="209"/>
        <end position="219"/>
    </location>
</feature>
<keyword evidence="4" id="KW-0547">Nucleotide-binding</keyword>
<feature type="region of interest" description="Disordered" evidence="9">
    <location>
        <begin position="209"/>
        <end position="297"/>
    </location>
</feature>